<protein>
    <submittedName>
        <fullName evidence="7">Uncharacterized protein</fullName>
    </submittedName>
</protein>
<feature type="transmembrane region" description="Helical" evidence="6">
    <location>
        <begin position="326"/>
        <end position="352"/>
    </location>
</feature>
<feature type="transmembrane region" description="Helical" evidence="6">
    <location>
        <begin position="446"/>
        <end position="467"/>
    </location>
</feature>
<dbReference type="Proteomes" id="UP000178724">
    <property type="component" value="Unassembled WGS sequence"/>
</dbReference>
<comment type="caution">
    <text evidence="7">The sequence shown here is derived from an EMBL/GenBank/DDBJ whole genome shotgun (WGS) entry which is preliminary data.</text>
</comment>
<feature type="transmembrane region" description="Helical" evidence="6">
    <location>
        <begin position="389"/>
        <end position="407"/>
    </location>
</feature>
<dbReference type="PANTHER" id="PTHR30250:SF11">
    <property type="entry name" value="O-ANTIGEN TRANSPORTER-RELATED"/>
    <property type="match status" value="1"/>
</dbReference>
<dbReference type="AlphaFoldDB" id="A0A1F4Q2N2"/>
<keyword evidence="2" id="KW-1003">Cell membrane</keyword>
<feature type="transmembrane region" description="Helical" evidence="6">
    <location>
        <begin position="41"/>
        <end position="62"/>
    </location>
</feature>
<feature type="transmembrane region" description="Helical" evidence="6">
    <location>
        <begin position="176"/>
        <end position="198"/>
    </location>
</feature>
<proteinExistence type="predicted"/>
<evidence type="ECO:0000256" key="5">
    <source>
        <dbReference type="ARBA" id="ARBA00023136"/>
    </source>
</evidence>
<gene>
    <name evidence="7" type="ORF">A2625_02710</name>
</gene>
<dbReference type="PANTHER" id="PTHR30250">
    <property type="entry name" value="PST FAMILY PREDICTED COLANIC ACID TRANSPORTER"/>
    <property type="match status" value="1"/>
</dbReference>
<dbReference type="EMBL" id="METM01000013">
    <property type="protein sequence ID" value="OGB90221.1"/>
    <property type="molecule type" value="Genomic_DNA"/>
</dbReference>
<feature type="transmembrane region" description="Helical" evidence="6">
    <location>
        <begin position="364"/>
        <end position="383"/>
    </location>
</feature>
<feature type="transmembrane region" description="Helical" evidence="6">
    <location>
        <begin position="115"/>
        <end position="131"/>
    </location>
</feature>
<accession>A0A1F4Q2N2</accession>
<evidence type="ECO:0000256" key="6">
    <source>
        <dbReference type="SAM" id="Phobius"/>
    </source>
</evidence>
<dbReference type="CDD" id="cd13128">
    <property type="entry name" value="MATE_Wzx_like"/>
    <property type="match status" value="1"/>
</dbReference>
<feature type="transmembrane region" description="Helical" evidence="6">
    <location>
        <begin position="83"/>
        <end position="109"/>
    </location>
</feature>
<dbReference type="InterPro" id="IPR050833">
    <property type="entry name" value="Poly_Biosynth_Transport"/>
</dbReference>
<feature type="transmembrane region" description="Helical" evidence="6">
    <location>
        <begin position="14"/>
        <end position="35"/>
    </location>
</feature>
<evidence type="ECO:0000256" key="2">
    <source>
        <dbReference type="ARBA" id="ARBA00022475"/>
    </source>
</evidence>
<evidence type="ECO:0000256" key="3">
    <source>
        <dbReference type="ARBA" id="ARBA00022692"/>
    </source>
</evidence>
<feature type="transmembrane region" description="Helical" evidence="6">
    <location>
        <begin position="419"/>
        <end position="440"/>
    </location>
</feature>
<feature type="transmembrane region" description="Helical" evidence="6">
    <location>
        <begin position="293"/>
        <end position="320"/>
    </location>
</feature>
<evidence type="ECO:0000256" key="1">
    <source>
        <dbReference type="ARBA" id="ARBA00004651"/>
    </source>
</evidence>
<feature type="transmembrane region" description="Helical" evidence="6">
    <location>
        <begin position="250"/>
        <end position="272"/>
    </location>
</feature>
<dbReference type="InterPro" id="IPR002797">
    <property type="entry name" value="Polysacc_synth"/>
</dbReference>
<name>A0A1F4Q2N2_UNCSA</name>
<feature type="transmembrane region" description="Helical" evidence="6">
    <location>
        <begin position="143"/>
        <end position="164"/>
    </location>
</feature>
<keyword evidence="4 6" id="KW-1133">Transmembrane helix</keyword>
<keyword evidence="3 6" id="KW-0812">Transmembrane</keyword>
<feature type="transmembrane region" description="Helical" evidence="6">
    <location>
        <begin position="210"/>
        <end position="230"/>
    </location>
</feature>
<sequence length="483" mass="53946">MAEPSATKRIAKNFSWLFVGSVIGGLLNFAANVYVARVLGAASFGLLNFAQAFMAYLVLLVDSGLSAFGMREVARERKKAGEISLNILAIRLLVACLIYVISLLALYLLPISAELRWLFIITFLYIFYRALSPEWIFHGLEKMEYMSISKVIYFAATIVLFVWLVRSPGDLVNVPLLQFIAGMAVTAFFLIVLFRKLITFAPGKLDPSCWSSYFIRALPLGASMVMMQIYNNLDTIMLGFMDKAEVIGHYSAAYKIFYAFVGVFSTWQAPAIPISAKHANEDRSKARHFLEKYLRLTLLAVLPLTVLMIIIAPTVISLFFGTEYLAASLALQILMASFIVLVISITYGNLILISAERSWEYLRIVALGAAVNVIMNLILIPRFSLNGAAAATLLTEFIICLLVLYYSNKVFYVGVVQKIIRPAIALIPSLGLYAFLYYVAAALPHYFRLSFAGGAFLALYSILIIWWERGFLADFIQEIISPR</sequence>
<evidence type="ECO:0000313" key="8">
    <source>
        <dbReference type="Proteomes" id="UP000178724"/>
    </source>
</evidence>
<dbReference type="Pfam" id="PF01943">
    <property type="entry name" value="Polysacc_synt"/>
    <property type="match status" value="1"/>
</dbReference>
<reference evidence="7 8" key="1">
    <citation type="journal article" date="2016" name="Nat. Commun.">
        <title>Thousands of microbial genomes shed light on interconnected biogeochemical processes in an aquifer system.</title>
        <authorList>
            <person name="Anantharaman K."/>
            <person name="Brown C.T."/>
            <person name="Hug L.A."/>
            <person name="Sharon I."/>
            <person name="Castelle C.J."/>
            <person name="Probst A.J."/>
            <person name="Thomas B.C."/>
            <person name="Singh A."/>
            <person name="Wilkins M.J."/>
            <person name="Karaoz U."/>
            <person name="Brodie E.L."/>
            <person name="Williams K.H."/>
            <person name="Hubbard S.S."/>
            <person name="Banfield J.F."/>
        </authorList>
    </citation>
    <scope>NUCLEOTIDE SEQUENCE [LARGE SCALE GENOMIC DNA]</scope>
</reference>
<evidence type="ECO:0000256" key="4">
    <source>
        <dbReference type="ARBA" id="ARBA00022989"/>
    </source>
</evidence>
<organism evidence="7 8">
    <name type="scientific">candidate division WOR-1 bacterium RIFCSPHIGHO2_01_FULL_53_15</name>
    <dbReference type="NCBI Taxonomy" id="1802564"/>
    <lineage>
        <taxon>Bacteria</taxon>
        <taxon>Bacillati</taxon>
        <taxon>Saganbacteria</taxon>
    </lineage>
</organism>
<keyword evidence="5 6" id="KW-0472">Membrane</keyword>
<evidence type="ECO:0000313" key="7">
    <source>
        <dbReference type="EMBL" id="OGB90221.1"/>
    </source>
</evidence>
<comment type="subcellular location">
    <subcellularLocation>
        <location evidence="1">Cell membrane</location>
        <topology evidence="1">Multi-pass membrane protein</topology>
    </subcellularLocation>
</comment>
<dbReference type="GO" id="GO:0005886">
    <property type="term" value="C:plasma membrane"/>
    <property type="evidence" value="ECO:0007669"/>
    <property type="project" value="UniProtKB-SubCell"/>
</dbReference>